<dbReference type="EMBL" id="JAPWDO010000005">
    <property type="protein sequence ID" value="KAJ5471372.1"/>
    <property type="molecule type" value="Genomic_DNA"/>
</dbReference>
<comment type="caution">
    <text evidence="2">The sequence shown here is derived from an EMBL/GenBank/DDBJ whole genome shotgun (WGS) entry which is preliminary data.</text>
</comment>
<protein>
    <recommendedName>
        <fullName evidence="4">Protein NO VEIN C-terminal domain-containing protein</fullName>
    </recommendedName>
</protein>
<evidence type="ECO:0000256" key="1">
    <source>
        <dbReference type="SAM" id="MobiDB-lite"/>
    </source>
</evidence>
<name>A0A9W9WPN1_9EURO</name>
<sequence length="365" mass="41834">MRDPATQIPDKFGSDAVTVISMILSMDPSATDLVLDRQGIIEIDVPNEDPGIDDESIDYYIPSQRSQSQDRSAGDVPLNSPDILTPSSHRNRRLSGDALEQVIFRQAQMAYHSPNPNPPLMYSPRDHTSEDTMQYRMLLNRVLLVARRATFPSSGPFNMSELNEALLGEEILHRSDGFDGIDIRNAFRSDSQLERDKKIGATGELYVFELLTQLVPALTDWSDLNWQSTIRRYVTIHPDYATMEPWYGRETADITYDDTEGDFTAHLIDHGYLDAEEWRDKRPKYYIEVKTTTGPLRTPFYISKHQYERMRAIHNMSDRSEVYMILRVFDIRGDDIGMSVYLDPEQFRLDGGLVFTGETWSVFPG</sequence>
<evidence type="ECO:0008006" key="4">
    <source>
        <dbReference type="Google" id="ProtNLM"/>
    </source>
</evidence>
<keyword evidence="3" id="KW-1185">Reference proteome</keyword>
<gene>
    <name evidence="2" type="ORF">N7530_008729</name>
</gene>
<reference evidence="2" key="1">
    <citation type="submission" date="2022-12" db="EMBL/GenBank/DDBJ databases">
        <authorList>
            <person name="Petersen C."/>
        </authorList>
    </citation>
    <scope>NUCLEOTIDE SEQUENCE</scope>
    <source>
        <strain evidence="2">IBT 17660</strain>
    </source>
</reference>
<proteinExistence type="predicted"/>
<dbReference type="AlphaFoldDB" id="A0A9W9WPN1"/>
<evidence type="ECO:0000313" key="2">
    <source>
        <dbReference type="EMBL" id="KAJ5471372.1"/>
    </source>
</evidence>
<accession>A0A9W9WPN1</accession>
<feature type="region of interest" description="Disordered" evidence="1">
    <location>
        <begin position="63"/>
        <end position="92"/>
    </location>
</feature>
<organism evidence="2 3">
    <name type="scientific">Penicillium desertorum</name>
    <dbReference type="NCBI Taxonomy" id="1303715"/>
    <lineage>
        <taxon>Eukaryota</taxon>
        <taxon>Fungi</taxon>
        <taxon>Dikarya</taxon>
        <taxon>Ascomycota</taxon>
        <taxon>Pezizomycotina</taxon>
        <taxon>Eurotiomycetes</taxon>
        <taxon>Eurotiomycetidae</taxon>
        <taxon>Eurotiales</taxon>
        <taxon>Aspergillaceae</taxon>
        <taxon>Penicillium</taxon>
    </lineage>
</organism>
<reference evidence="2" key="2">
    <citation type="journal article" date="2023" name="IMA Fungus">
        <title>Comparative genomic study of the Penicillium genus elucidates a diverse pangenome and 15 lateral gene transfer events.</title>
        <authorList>
            <person name="Petersen C."/>
            <person name="Sorensen T."/>
            <person name="Nielsen M.R."/>
            <person name="Sondergaard T.E."/>
            <person name="Sorensen J.L."/>
            <person name="Fitzpatrick D.A."/>
            <person name="Frisvad J.C."/>
            <person name="Nielsen K.L."/>
        </authorList>
    </citation>
    <scope>NUCLEOTIDE SEQUENCE</scope>
    <source>
        <strain evidence="2">IBT 17660</strain>
    </source>
</reference>
<dbReference type="Proteomes" id="UP001147760">
    <property type="component" value="Unassembled WGS sequence"/>
</dbReference>
<evidence type="ECO:0000313" key="3">
    <source>
        <dbReference type="Proteomes" id="UP001147760"/>
    </source>
</evidence>
<dbReference type="OrthoDB" id="1262810at2759"/>